<name>A0A7R9IR30_9NEOP</name>
<gene>
    <name evidence="1" type="ORF">TTEB3V08_LOCUS10772</name>
</gene>
<accession>A0A7R9IR30</accession>
<evidence type="ECO:0000313" key="1">
    <source>
        <dbReference type="EMBL" id="CAD7462883.1"/>
    </source>
</evidence>
<organism evidence="1">
    <name type="scientific">Timema tahoe</name>
    <dbReference type="NCBI Taxonomy" id="61484"/>
    <lineage>
        <taxon>Eukaryota</taxon>
        <taxon>Metazoa</taxon>
        <taxon>Ecdysozoa</taxon>
        <taxon>Arthropoda</taxon>
        <taxon>Hexapoda</taxon>
        <taxon>Insecta</taxon>
        <taxon>Pterygota</taxon>
        <taxon>Neoptera</taxon>
        <taxon>Polyneoptera</taxon>
        <taxon>Phasmatodea</taxon>
        <taxon>Timematodea</taxon>
        <taxon>Timematoidea</taxon>
        <taxon>Timematidae</taxon>
        <taxon>Timema</taxon>
    </lineage>
</organism>
<dbReference type="EMBL" id="OE006797">
    <property type="protein sequence ID" value="CAD7462883.1"/>
    <property type="molecule type" value="Genomic_DNA"/>
</dbReference>
<dbReference type="AlphaFoldDB" id="A0A7R9IR30"/>
<reference evidence="1" key="1">
    <citation type="submission" date="2020-11" db="EMBL/GenBank/DDBJ databases">
        <authorList>
            <person name="Tran Van P."/>
        </authorList>
    </citation>
    <scope>NUCLEOTIDE SEQUENCE</scope>
</reference>
<protein>
    <submittedName>
        <fullName evidence="1">Uncharacterized protein</fullName>
    </submittedName>
</protein>
<proteinExistence type="predicted"/>
<sequence length="560" mass="62132">MIGVYCSAVHTFTTRRHSQPGGKTDTQSCADIHNQEVRLTLSAVQTFTTRSTLDQDSNLNLPIIGILVYCESSTLNHTAAKAVFELLKDPNIGHLRHYANEDTQGLFHHDLVIVFRQDMFETVVQLVTRLEADVCEELSSLGDAFTLDAKQIVDKMHVLPYHLTFSFDLLQLQRHHDTPIPTANPPKCQVLQVSRKHLRDILNSERPPKSISVIFNIQEMFLSNSSLGIDVRNIDVVQFNSDEAMLYLGQREINVALKEGRCTLGLRGSGGMGGALIPRTFATRIHETLDITGHMSGHHSQPAHVRMDQLVQGVPFPDNPQVSMSVTSFTALSEDKRLNPSVCRLTISVNSLMKSLLGGWNSRFMTMLRGIASFPDPPPECMHPSHFLSESPEGTGSVGKYITNCVMRLRANSFVARKSRPAGGFEMLPRIPSRPLTKSISLLPLGGTSLWYFCRKHRRTELTMIRFSLSKVDCSCQTNVMQAYHPDDVGHHAVTVVGGVADVLGQQVSQLTAPLAAGVSAAGQLLMLLLDAPDKLTLTLDFRLQQDEPLTQRLFVHVWS</sequence>